<feature type="region of interest" description="Disordered" evidence="1">
    <location>
        <begin position="91"/>
        <end position="112"/>
    </location>
</feature>
<accession>A0A8K1LQP2</accession>
<gene>
    <name evidence="2" type="ORF">HGM15179_004546</name>
</gene>
<feature type="compositionally biased region" description="Basic and acidic residues" evidence="1">
    <location>
        <begin position="95"/>
        <end position="112"/>
    </location>
</feature>
<feature type="compositionally biased region" description="Basic and acidic residues" evidence="1">
    <location>
        <begin position="142"/>
        <end position="157"/>
    </location>
</feature>
<comment type="caution">
    <text evidence="2">The sequence shown here is derived from an EMBL/GenBank/DDBJ whole genome shotgun (WGS) entry which is preliminary data.</text>
</comment>
<dbReference type="EMBL" id="SWJQ01000092">
    <property type="protein sequence ID" value="TRZ22562.1"/>
    <property type="molecule type" value="Genomic_DNA"/>
</dbReference>
<dbReference type="Proteomes" id="UP000796761">
    <property type="component" value="Unassembled WGS sequence"/>
</dbReference>
<evidence type="ECO:0000313" key="3">
    <source>
        <dbReference type="Proteomes" id="UP000796761"/>
    </source>
</evidence>
<feature type="region of interest" description="Disordered" evidence="1">
    <location>
        <begin position="137"/>
        <end position="166"/>
    </location>
</feature>
<evidence type="ECO:0000313" key="2">
    <source>
        <dbReference type="EMBL" id="TRZ22562.1"/>
    </source>
</evidence>
<name>A0A8K1LQP2_9PASS</name>
<proteinExistence type="predicted"/>
<protein>
    <submittedName>
        <fullName evidence="2">Uncharacterized protein</fullName>
    </submittedName>
</protein>
<keyword evidence="3" id="KW-1185">Reference proteome</keyword>
<evidence type="ECO:0000256" key="1">
    <source>
        <dbReference type="SAM" id="MobiDB-lite"/>
    </source>
</evidence>
<organism evidence="2 3">
    <name type="scientific">Zosterops borbonicus</name>
    <dbReference type="NCBI Taxonomy" id="364589"/>
    <lineage>
        <taxon>Eukaryota</taxon>
        <taxon>Metazoa</taxon>
        <taxon>Chordata</taxon>
        <taxon>Craniata</taxon>
        <taxon>Vertebrata</taxon>
        <taxon>Euteleostomi</taxon>
        <taxon>Archelosauria</taxon>
        <taxon>Archosauria</taxon>
        <taxon>Dinosauria</taxon>
        <taxon>Saurischia</taxon>
        <taxon>Theropoda</taxon>
        <taxon>Coelurosauria</taxon>
        <taxon>Aves</taxon>
        <taxon>Neognathae</taxon>
        <taxon>Neoaves</taxon>
        <taxon>Telluraves</taxon>
        <taxon>Australaves</taxon>
        <taxon>Passeriformes</taxon>
        <taxon>Sylvioidea</taxon>
        <taxon>Zosteropidae</taxon>
        <taxon>Zosterops</taxon>
    </lineage>
</organism>
<dbReference type="AlphaFoldDB" id="A0A8K1LQP2"/>
<reference evidence="2" key="1">
    <citation type="submission" date="2019-04" db="EMBL/GenBank/DDBJ databases">
        <title>Genome assembly of Zosterops borbonicus 15179.</title>
        <authorList>
            <person name="Leroy T."/>
            <person name="Anselmetti Y."/>
            <person name="Tilak M.-K."/>
            <person name="Nabholz B."/>
        </authorList>
    </citation>
    <scope>NUCLEOTIDE SEQUENCE</scope>
    <source>
        <strain evidence="2">HGM_15179</strain>
        <tissue evidence="2">Muscle</tissue>
    </source>
</reference>
<sequence length="166" mass="18599">MTLPIDHSQPPQHTTELLLCTAGTRGGGLMAQLADQTGIGRLSNQNTPEYLCKAKPARYPCESTLWITLQFSVAGITGFCRQKWICSQNWSQEGKCPDSHVRDGKPKEEKQDDLLKELSVEEEWEWKSHLPKKKLIQTTGNMRDDSAADDKKVERQVKAGLKSGSM</sequence>